<feature type="region of interest" description="Disordered" evidence="1">
    <location>
        <begin position="271"/>
        <end position="296"/>
    </location>
</feature>
<name>A0A8S5UST4_9CAUD</name>
<sequence>MSQLYFDMSGSKALIHVRYGSESVAFSSLYYIKGKDSNDVETAASPYNEFNQWVTTKPQDWQQKVFSCYKELREAIDTINNVEALLHELNRIFVKIYDLISLDEIRNWIVNPNTPVYVTTKPVTRYDENRIAVPKETTYEYEDYLELVVYSFALRFAAPVLGEVTYRRLREEYGRNAKEVYAMEMLHGTILDDCRAEQRLKEFMANTKVQTDINNIVVSGLSEEDFQNYMYAIIVLKKVTLGDISGTDGSYQLIKDIYYLYRSKIKQISKPSTTDPNQVQIKRNPITDNNSFSESNSQSILDVGYARSNLLSDDKIFLKMAVNDHQRLIQTLCPELPQELYWESLDAMRTKFDLSIQSNEDGYSKPLQEVQLTLLKWLVDESINTVIFDSLELDEFIGLIAVIRAILWHHDFCEFAAIISSISLEPRFDQIHIPHSHRDNITPAIQEMLEKRFDLAGNTKSEKRNMSAIGCIGLIESEISGTNWLLTLPESWLAQNKIPVKEGRLVVQSNIRNRIAELMLFIEGNQKLNETI</sequence>
<proteinExistence type="predicted"/>
<protein>
    <submittedName>
        <fullName evidence="2">Uncharacterized protein</fullName>
    </submittedName>
</protein>
<organism evidence="2">
    <name type="scientific">Myoviridae sp. ctijX18</name>
    <dbReference type="NCBI Taxonomy" id="2825154"/>
    <lineage>
        <taxon>Viruses</taxon>
        <taxon>Duplodnaviria</taxon>
        <taxon>Heunggongvirae</taxon>
        <taxon>Uroviricota</taxon>
        <taxon>Caudoviricetes</taxon>
    </lineage>
</organism>
<reference evidence="2" key="1">
    <citation type="journal article" date="2021" name="Proc. Natl. Acad. Sci. U.S.A.">
        <title>A Catalog of Tens of Thousands of Viruses from Human Metagenomes Reveals Hidden Associations with Chronic Diseases.</title>
        <authorList>
            <person name="Tisza M.J."/>
            <person name="Buck C.B."/>
        </authorList>
    </citation>
    <scope>NUCLEOTIDE SEQUENCE</scope>
    <source>
        <strain evidence="2">CtijX18</strain>
    </source>
</reference>
<accession>A0A8S5UST4</accession>
<evidence type="ECO:0000313" key="2">
    <source>
        <dbReference type="EMBL" id="DAF97560.1"/>
    </source>
</evidence>
<evidence type="ECO:0000256" key="1">
    <source>
        <dbReference type="SAM" id="MobiDB-lite"/>
    </source>
</evidence>
<dbReference type="EMBL" id="BK016133">
    <property type="protein sequence ID" value="DAF97560.1"/>
    <property type="molecule type" value="Genomic_DNA"/>
</dbReference>